<feature type="domain" description="Carbohydrate kinase PfkB" evidence="6">
    <location>
        <begin position="9"/>
        <end position="303"/>
    </location>
</feature>
<sequence length="318" mass="35276">MNSTSGDVMKKVVIVGELLIDMISEEYVDDLSEARVFRRYFAGSPGNLAVNLKSLNIEPVLLASVGNDSFGKGYLRWLKEKNIDTSFIRIADQPTSIVIISKSKDTPQFIPIRGADYLLELPEDPDSLFMKVAFLHLTSWPLSMKPARETAKILLKMAAKKDVKICLDPNFRELLWEKGHDGRAFLKEIMKSVYLAKPSLDDSFHIFGKGSPERYVELFHSYGVENVVLTLGAEGVLISNGRTSMHIPAFAKNVVDTTGAGDAFWSGLYYGLLQGFDVFDAAKLGNAAAAFRIEHEDKSVPLPEFSQLKIIAEMGMTS</sequence>
<dbReference type="KEGG" id="kpf:IX53_06505"/>
<dbReference type="EMBL" id="CP011232">
    <property type="protein sequence ID" value="AKI97523.1"/>
    <property type="molecule type" value="Genomic_DNA"/>
</dbReference>
<accession>A0A0G2ZFI1</accession>
<dbReference type="GO" id="GO:0005524">
    <property type="term" value="F:ATP binding"/>
    <property type="evidence" value="ECO:0007669"/>
    <property type="project" value="UniProtKB-KW"/>
</dbReference>
<proteinExistence type="inferred from homology"/>
<dbReference type="Pfam" id="PF00294">
    <property type="entry name" value="PfkB"/>
    <property type="match status" value="1"/>
</dbReference>
<reference evidence="7 8" key="1">
    <citation type="submission" date="2015-04" db="EMBL/GenBank/DDBJ databases">
        <title>Complete Genome Sequence of Kosmotoga pacifica SLHLJ1.</title>
        <authorList>
            <person name="Jiang L.J."/>
            <person name="Shao Z.Z."/>
            <person name="Jebbar M."/>
        </authorList>
    </citation>
    <scope>NUCLEOTIDE SEQUENCE [LARGE SCALE GENOMIC DNA]</scope>
    <source>
        <strain evidence="7 8">SLHLJ1</strain>
    </source>
</reference>
<evidence type="ECO:0000256" key="1">
    <source>
        <dbReference type="ARBA" id="ARBA00010688"/>
    </source>
</evidence>
<organism evidence="7 8">
    <name type="scientific">Kosmotoga pacifica</name>
    <dbReference type="NCBI Taxonomy" id="1330330"/>
    <lineage>
        <taxon>Bacteria</taxon>
        <taxon>Thermotogati</taxon>
        <taxon>Thermotogota</taxon>
        <taxon>Thermotogae</taxon>
        <taxon>Kosmotogales</taxon>
        <taxon>Kosmotogaceae</taxon>
        <taxon>Kosmotoga</taxon>
    </lineage>
</organism>
<dbReference type="Gene3D" id="6.10.140.490">
    <property type="match status" value="1"/>
</dbReference>
<dbReference type="SUPFAM" id="SSF53613">
    <property type="entry name" value="Ribokinase-like"/>
    <property type="match status" value="1"/>
</dbReference>
<dbReference type="Gene3D" id="3.40.1620.20">
    <property type="match status" value="1"/>
</dbReference>
<protein>
    <recommendedName>
        <fullName evidence="6">Carbohydrate kinase PfkB domain-containing protein</fullName>
    </recommendedName>
</protein>
<gene>
    <name evidence="7" type="ORF">IX53_06505</name>
</gene>
<dbReference type="CDD" id="cd01166">
    <property type="entry name" value="KdgK"/>
    <property type="match status" value="1"/>
</dbReference>
<evidence type="ECO:0000256" key="3">
    <source>
        <dbReference type="ARBA" id="ARBA00022741"/>
    </source>
</evidence>
<keyword evidence="2" id="KW-0808">Transferase</keyword>
<name>A0A0G2ZFI1_9BACT</name>
<dbReference type="InterPro" id="IPR050306">
    <property type="entry name" value="PfkB_Carbo_kinase"/>
</dbReference>
<dbReference type="Proteomes" id="UP000035159">
    <property type="component" value="Chromosome"/>
</dbReference>
<comment type="similarity">
    <text evidence="1">Belongs to the carbohydrate kinase PfkB family.</text>
</comment>
<evidence type="ECO:0000313" key="8">
    <source>
        <dbReference type="Proteomes" id="UP000035159"/>
    </source>
</evidence>
<evidence type="ECO:0000256" key="4">
    <source>
        <dbReference type="ARBA" id="ARBA00022777"/>
    </source>
</evidence>
<evidence type="ECO:0000256" key="5">
    <source>
        <dbReference type="ARBA" id="ARBA00022840"/>
    </source>
</evidence>
<dbReference type="InterPro" id="IPR011611">
    <property type="entry name" value="PfkB_dom"/>
</dbReference>
<dbReference type="InterPro" id="IPR029056">
    <property type="entry name" value="Ribokinase-like"/>
</dbReference>
<dbReference type="AlphaFoldDB" id="A0A0G2ZFI1"/>
<dbReference type="GO" id="GO:0016301">
    <property type="term" value="F:kinase activity"/>
    <property type="evidence" value="ECO:0007669"/>
    <property type="project" value="UniProtKB-KW"/>
</dbReference>
<evidence type="ECO:0000313" key="7">
    <source>
        <dbReference type="EMBL" id="AKI97523.1"/>
    </source>
</evidence>
<evidence type="ECO:0000259" key="6">
    <source>
        <dbReference type="Pfam" id="PF00294"/>
    </source>
</evidence>
<dbReference type="Gene3D" id="3.40.1190.30">
    <property type="match status" value="1"/>
</dbReference>
<evidence type="ECO:0000256" key="2">
    <source>
        <dbReference type="ARBA" id="ARBA00022679"/>
    </source>
</evidence>
<dbReference type="PANTHER" id="PTHR43085">
    <property type="entry name" value="HEXOKINASE FAMILY MEMBER"/>
    <property type="match status" value="1"/>
</dbReference>
<keyword evidence="8" id="KW-1185">Reference proteome</keyword>
<dbReference type="STRING" id="1330330.IX53_06505"/>
<dbReference type="PATRIC" id="fig|1330330.3.peg.1318"/>
<keyword evidence="5" id="KW-0067">ATP-binding</keyword>
<dbReference type="PANTHER" id="PTHR43085:SF1">
    <property type="entry name" value="PSEUDOURIDINE KINASE-RELATED"/>
    <property type="match status" value="1"/>
</dbReference>
<keyword evidence="4" id="KW-0418">Kinase</keyword>
<keyword evidence="3" id="KW-0547">Nucleotide-binding</keyword>